<proteinExistence type="predicted"/>
<name>A0A382T7R3_9ZZZZ</name>
<dbReference type="Gene3D" id="2.60.40.4070">
    <property type="match status" value="1"/>
</dbReference>
<gene>
    <name evidence="2" type="ORF">METZ01_LOCUS370907</name>
</gene>
<dbReference type="Pfam" id="PF13860">
    <property type="entry name" value="FlgD_ig"/>
    <property type="match status" value="1"/>
</dbReference>
<protein>
    <recommendedName>
        <fullName evidence="1">FlgD/Vpr Ig-like domain-containing protein</fullName>
    </recommendedName>
</protein>
<dbReference type="EMBL" id="UINC01134480">
    <property type="protein sequence ID" value="SVD18053.1"/>
    <property type="molecule type" value="Genomic_DNA"/>
</dbReference>
<dbReference type="AlphaFoldDB" id="A0A382T7R3"/>
<organism evidence="2">
    <name type="scientific">marine metagenome</name>
    <dbReference type="NCBI Taxonomy" id="408172"/>
    <lineage>
        <taxon>unclassified sequences</taxon>
        <taxon>metagenomes</taxon>
        <taxon>ecological metagenomes</taxon>
    </lineage>
</organism>
<evidence type="ECO:0000313" key="2">
    <source>
        <dbReference type="EMBL" id="SVD18053.1"/>
    </source>
</evidence>
<dbReference type="InterPro" id="IPR026444">
    <property type="entry name" value="Secre_tail"/>
</dbReference>
<feature type="non-terminal residue" evidence="2">
    <location>
        <position position="1"/>
    </location>
</feature>
<dbReference type="NCBIfam" id="TIGR04183">
    <property type="entry name" value="Por_Secre_tail"/>
    <property type="match status" value="1"/>
</dbReference>
<reference evidence="2" key="1">
    <citation type="submission" date="2018-05" db="EMBL/GenBank/DDBJ databases">
        <authorList>
            <person name="Lanie J.A."/>
            <person name="Ng W.-L."/>
            <person name="Kazmierczak K.M."/>
            <person name="Andrzejewski T.M."/>
            <person name="Davidsen T.M."/>
            <person name="Wayne K.J."/>
            <person name="Tettelin H."/>
            <person name="Glass J.I."/>
            <person name="Rusch D."/>
            <person name="Podicherti R."/>
            <person name="Tsui H.-C.T."/>
            <person name="Winkler M.E."/>
        </authorList>
    </citation>
    <scope>NUCLEOTIDE SEQUENCE</scope>
</reference>
<dbReference type="InterPro" id="IPR025965">
    <property type="entry name" value="FlgD/Vpr_Ig-like"/>
</dbReference>
<evidence type="ECO:0000259" key="1">
    <source>
        <dbReference type="Pfam" id="PF13860"/>
    </source>
</evidence>
<sequence length="147" mass="15544">CAGSGTLDGSGACCPSGTLDCTGECDGLCSECDTAGNCCETAGCLSIFQISSNIPTEFTISQNYPNPFNPVTSISFDVPKTDEISLSVYDLAGKKIITLASGKFMPGSYIVNWDATNNNGHAIASGMYVYRYIGSDKAITRKMLYLK</sequence>
<accession>A0A382T7R3</accession>
<feature type="domain" description="FlgD/Vpr Ig-like" evidence="1">
    <location>
        <begin position="81"/>
        <end position="128"/>
    </location>
</feature>